<evidence type="ECO:0000313" key="3">
    <source>
        <dbReference type="Proteomes" id="UP000260680"/>
    </source>
</evidence>
<dbReference type="Proteomes" id="UP000260680">
    <property type="component" value="Unassembled WGS sequence"/>
</dbReference>
<name>A0A3E2NF21_9FIRM</name>
<dbReference type="OrthoDB" id="9801841at2"/>
<sequence>MPYIILSSCILTALLIVRISLGSLNSIPKLDAGYAGTVGNQQVNADAYDWANYENQTLYVIAGGIGRSGKGKIAAQEAINTIVRMFEITGATKNPAFFFRQALHSANQAILKRITDSTAGASVLCAVVKEGFLYYASVGNCRISVYRHGELIPLSEGHTIDVLAKNAFRKGQISRMEALAALKEKRLYSFVGHDGFQDVEIYDVPVSLKRGDSIVMMTDGVYEFFSAGQMEKILQTRKNSAQKACQVMEELENNNHPEQGNASLIISQVNRI</sequence>
<proteinExistence type="predicted"/>
<organism evidence="2 3">
    <name type="scientific">Lacrimispora amygdalina</name>
    <dbReference type="NCBI Taxonomy" id="253257"/>
    <lineage>
        <taxon>Bacteria</taxon>
        <taxon>Bacillati</taxon>
        <taxon>Bacillota</taxon>
        <taxon>Clostridia</taxon>
        <taxon>Lachnospirales</taxon>
        <taxon>Lachnospiraceae</taxon>
        <taxon>Lacrimispora</taxon>
    </lineage>
</organism>
<evidence type="ECO:0000259" key="1">
    <source>
        <dbReference type="PROSITE" id="PS51746"/>
    </source>
</evidence>
<dbReference type="InterPro" id="IPR001932">
    <property type="entry name" value="PPM-type_phosphatase-like_dom"/>
</dbReference>
<gene>
    <name evidence="2" type="ORF">DS742_07425</name>
</gene>
<dbReference type="SMART" id="SM00331">
    <property type="entry name" value="PP2C_SIG"/>
    <property type="match status" value="1"/>
</dbReference>
<reference evidence="2 3" key="1">
    <citation type="submission" date="2018-07" db="EMBL/GenBank/DDBJ databases">
        <title>New species, Clostridium PI-S10-A1B.</title>
        <authorList>
            <person name="Krishna G."/>
            <person name="Summeta K."/>
            <person name="Shikha S."/>
            <person name="Prabhu P.B."/>
            <person name="Suresh K."/>
        </authorList>
    </citation>
    <scope>NUCLEOTIDE SEQUENCE [LARGE SCALE GENOMIC DNA]</scope>
    <source>
        <strain evidence="2 3">PI-S10-A1B</strain>
    </source>
</reference>
<dbReference type="SUPFAM" id="SSF81606">
    <property type="entry name" value="PP2C-like"/>
    <property type="match status" value="1"/>
</dbReference>
<dbReference type="RefSeq" id="WP_117416360.1">
    <property type="nucleotide sequence ID" value="NZ_QOHO01000021.1"/>
</dbReference>
<dbReference type="Gene3D" id="3.60.40.10">
    <property type="entry name" value="PPM-type phosphatase domain"/>
    <property type="match status" value="1"/>
</dbReference>
<dbReference type="AlphaFoldDB" id="A0A3E2NF21"/>
<dbReference type="EMBL" id="QOHO01000021">
    <property type="protein sequence ID" value="RFZ79596.1"/>
    <property type="molecule type" value="Genomic_DNA"/>
</dbReference>
<dbReference type="InterPro" id="IPR036457">
    <property type="entry name" value="PPM-type-like_dom_sf"/>
</dbReference>
<accession>A0A3E2NF21</accession>
<dbReference type="Pfam" id="PF13672">
    <property type="entry name" value="PP2C_2"/>
    <property type="match status" value="1"/>
</dbReference>
<feature type="domain" description="PPM-type phosphatase" evidence="1">
    <location>
        <begin position="31"/>
        <end position="269"/>
    </location>
</feature>
<protein>
    <recommendedName>
        <fullName evidence="1">PPM-type phosphatase domain-containing protein</fullName>
    </recommendedName>
</protein>
<comment type="caution">
    <text evidence="2">The sequence shown here is derived from an EMBL/GenBank/DDBJ whole genome shotgun (WGS) entry which is preliminary data.</text>
</comment>
<dbReference type="SMART" id="SM00332">
    <property type="entry name" value="PP2Cc"/>
    <property type="match status" value="1"/>
</dbReference>
<dbReference type="PROSITE" id="PS51746">
    <property type="entry name" value="PPM_2"/>
    <property type="match status" value="1"/>
</dbReference>
<evidence type="ECO:0000313" key="2">
    <source>
        <dbReference type="EMBL" id="RFZ79596.1"/>
    </source>
</evidence>